<proteinExistence type="predicted"/>
<evidence type="ECO:0008006" key="4">
    <source>
        <dbReference type="Google" id="ProtNLM"/>
    </source>
</evidence>
<sequence>MTEPSEAWLDWHFKTQLLTYKEEDFSAACNSDRVIMTKWLQVLKAAPASQKMARNSLMLLMHGHIGDFGFLRAPFTDVNNCYRDLNQVINGYHGISLLKPVNNARFMGNNQEKKGPQRIAGGRTTTRSRSLKGIPKRLKLDPITEVTEPSSAFASRVNLLECDSPRVPLAPASTNVRQKVQAIEKELSMNKPPPMQGCFMRSCRNDAKLFSSIGDANRLSQNPHFHRRQERLDTPSPVSKLTAPLPNQCTHQSHCNDTEEASPNQDPYIQQWKPPCGCSSAVQNVKNCFQEISELLKSPAKNDTPVLESIRATAPPPESPKAFQKIKALSSKTRLEAGRSIPNSYRRDRSIMDLLRRQEELRLQCLEYYNLDGTLKDDKELPVPTSLPDSKIDGFSIGATKALERIKCWRGKPYQLKFFRTIFRGCGLKYDVTGRVKSLDRRLERVALQWLHSTRRRSNVHQNPPESLMELLEYQKAIKKEYMAHLAEIRKLCEIQCRGVIPSDILKKMFRCLDKEYESAQGGVKRLDCQLEDMLSSPC</sequence>
<feature type="region of interest" description="Disordered" evidence="1">
    <location>
        <begin position="108"/>
        <end position="128"/>
    </location>
</feature>
<dbReference type="OrthoDB" id="7850102at2759"/>
<dbReference type="OMA" id="DATTEWT"/>
<keyword evidence="2" id="KW-1185">Reference proteome</keyword>
<accession>A0A6P4I9F6</accession>
<evidence type="ECO:0000313" key="2">
    <source>
        <dbReference type="Proteomes" id="UP001652661"/>
    </source>
</evidence>
<dbReference type="GeneID" id="108072674"/>
<reference evidence="3" key="1">
    <citation type="submission" date="2025-08" db="UniProtKB">
        <authorList>
            <consortium name="RefSeq"/>
        </authorList>
    </citation>
    <scope>IDENTIFICATION</scope>
    <source>
        <strain evidence="3">14028-0561.14</strain>
        <tissue evidence="3">Whole fly</tissue>
    </source>
</reference>
<protein>
    <recommendedName>
        <fullName evidence="4">DUF4485 domain-containing protein</fullName>
    </recommendedName>
</protein>
<name>A0A6P4I9F6_DROKI</name>
<dbReference type="RefSeq" id="XP_017019401.1">
    <property type="nucleotide sequence ID" value="XM_017163912.3"/>
</dbReference>
<gene>
    <name evidence="3" type="primary">LOC108072674</name>
</gene>
<evidence type="ECO:0000256" key="1">
    <source>
        <dbReference type="SAM" id="MobiDB-lite"/>
    </source>
</evidence>
<dbReference type="Proteomes" id="UP001652661">
    <property type="component" value="Chromosome 3L"/>
</dbReference>
<evidence type="ECO:0000313" key="3">
    <source>
        <dbReference type="RefSeq" id="XP_017019401.1"/>
    </source>
</evidence>
<dbReference type="AlphaFoldDB" id="A0A6P4I9F6"/>
<organism evidence="2 3">
    <name type="scientific">Drosophila kikkawai</name>
    <name type="common">Fruit fly</name>
    <dbReference type="NCBI Taxonomy" id="30033"/>
    <lineage>
        <taxon>Eukaryota</taxon>
        <taxon>Metazoa</taxon>
        <taxon>Ecdysozoa</taxon>
        <taxon>Arthropoda</taxon>
        <taxon>Hexapoda</taxon>
        <taxon>Insecta</taxon>
        <taxon>Pterygota</taxon>
        <taxon>Neoptera</taxon>
        <taxon>Endopterygota</taxon>
        <taxon>Diptera</taxon>
        <taxon>Brachycera</taxon>
        <taxon>Muscomorpha</taxon>
        <taxon>Ephydroidea</taxon>
        <taxon>Drosophilidae</taxon>
        <taxon>Drosophila</taxon>
        <taxon>Sophophora</taxon>
    </lineage>
</organism>